<evidence type="ECO:0000259" key="2">
    <source>
        <dbReference type="Pfam" id="PF00582"/>
    </source>
</evidence>
<dbReference type="STRING" id="1714264.BTO30_06380"/>
<name>A0A1Q8Q6N8_9BACI</name>
<reference evidence="3 4" key="1">
    <citation type="submission" date="2016-12" db="EMBL/GenBank/DDBJ databases">
        <title>Domibacillus antri genome sequencing.</title>
        <authorList>
            <person name="Verma A."/>
            <person name="Krishnamurthi S."/>
        </authorList>
    </citation>
    <scope>NUCLEOTIDE SEQUENCE [LARGE SCALE GENOMIC DNA]</scope>
    <source>
        <strain evidence="3 4">XD80</strain>
    </source>
</reference>
<dbReference type="AlphaFoldDB" id="A0A1Q8Q6N8"/>
<protein>
    <submittedName>
        <fullName evidence="3">Universal stress protein</fullName>
    </submittedName>
</protein>
<dbReference type="RefSeq" id="WP_075397892.1">
    <property type="nucleotide sequence ID" value="NZ_MSDU01000010.1"/>
</dbReference>
<dbReference type="Proteomes" id="UP000185568">
    <property type="component" value="Unassembled WGS sequence"/>
</dbReference>
<dbReference type="Gene3D" id="3.40.50.620">
    <property type="entry name" value="HUPs"/>
    <property type="match status" value="1"/>
</dbReference>
<feature type="domain" description="UspA" evidence="2">
    <location>
        <begin position="1"/>
        <end position="139"/>
    </location>
</feature>
<comment type="caution">
    <text evidence="3">The sequence shown here is derived from an EMBL/GenBank/DDBJ whole genome shotgun (WGS) entry which is preliminary data.</text>
</comment>
<dbReference type="InterPro" id="IPR006015">
    <property type="entry name" value="Universal_stress_UspA"/>
</dbReference>
<evidence type="ECO:0000313" key="3">
    <source>
        <dbReference type="EMBL" id="OLN23004.1"/>
    </source>
</evidence>
<dbReference type="SUPFAM" id="SSF52402">
    <property type="entry name" value="Adenine nucleotide alpha hydrolases-like"/>
    <property type="match status" value="1"/>
</dbReference>
<dbReference type="OrthoDB" id="9777884at2"/>
<organism evidence="3 4">
    <name type="scientific">Domibacillus antri</name>
    <dbReference type="NCBI Taxonomy" id="1714264"/>
    <lineage>
        <taxon>Bacteria</taxon>
        <taxon>Bacillati</taxon>
        <taxon>Bacillota</taxon>
        <taxon>Bacilli</taxon>
        <taxon>Bacillales</taxon>
        <taxon>Bacillaceae</taxon>
        <taxon>Domibacillus</taxon>
    </lineage>
</organism>
<dbReference type="Pfam" id="PF00582">
    <property type="entry name" value="Usp"/>
    <property type="match status" value="1"/>
</dbReference>
<dbReference type="EMBL" id="MSDU01000010">
    <property type="protein sequence ID" value="OLN23004.1"/>
    <property type="molecule type" value="Genomic_DNA"/>
</dbReference>
<sequence>MYKRILLAADGSENALRAAKEAVKVASLSENGEVTIVFVADFSKSKSEILHSKGTEELQLARRKKLLSVEEELKSNGIPYTVHILHGEPGPTIVEYANEQEYDLVIIGSRGLNALQEMVLGSVSHKVVKRVNGPVMIVK</sequence>
<gene>
    <name evidence="3" type="ORF">BTO30_06380</name>
</gene>
<dbReference type="PANTHER" id="PTHR46268:SF6">
    <property type="entry name" value="UNIVERSAL STRESS PROTEIN UP12"/>
    <property type="match status" value="1"/>
</dbReference>
<keyword evidence="4" id="KW-1185">Reference proteome</keyword>
<proteinExistence type="inferred from homology"/>
<dbReference type="CDD" id="cd00293">
    <property type="entry name" value="USP-like"/>
    <property type="match status" value="1"/>
</dbReference>
<dbReference type="PANTHER" id="PTHR46268">
    <property type="entry name" value="STRESS RESPONSE PROTEIN NHAX"/>
    <property type="match status" value="1"/>
</dbReference>
<accession>A0A1Q8Q6N8</accession>
<dbReference type="InterPro" id="IPR014729">
    <property type="entry name" value="Rossmann-like_a/b/a_fold"/>
</dbReference>
<evidence type="ECO:0000313" key="4">
    <source>
        <dbReference type="Proteomes" id="UP000185568"/>
    </source>
</evidence>
<evidence type="ECO:0000256" key="1">
    <source>
        <dbReference type="ARBA" id="ARBA00008791"/>
    </source>
</evidence>
<comment type="similarity">
    <text evidence="1">Belongs to the universal stress protein A family.</text>
</comment>
<dbReference type="PRINTS" id="PR01438">
    <property type="entry name" value="UNVRSLSTRESS"/>
</dbReference>
<dbReference type="InterPro" id="IPR006016">
    <property type="entry name" value="UspA"/>
</dbReference>